<evidence type="ECO:0000313" key="3">
    <source>
        <dbReference type="Proteomes" id="UP000545037"/>
    </source>
</evidence>
<keyword evidence="3" id="KW-1185">Reference proteome</keyword>
<dbReference type="Pfam" id="PF09898">
    <property type="entry name" value="DUF2125"/>
    <property type="match status" value="1"/>
</dbReference>
<dbReference type="InterPro" id="IPR018666">
    <property type="entry name" value="DUF2125"/>
</dbReference>
<dbReference type="EMBL" id="JACHOR010000001">
    <property type="protein sequence ID" value="MBB5745137.1"/>
    <property type="molecule type" value="Genomic_DNA"/>
</dbReference>
<reference evidence="2 3" key="1">
    <citation type="submission" date="2020-08" db="EMBL/GenBank/DDBJ databases">
        <title>Genomic Encyclopedia of Type Strains, Phase IV (KMG-IV): sequencing the most valuable type-strain genomes for metagenomic binning, comparative biology and taxonomic classification.</title>
        <authorList>
            <person name="Goeker M."/>
        </authorList>
    </citation>
    <scope>NUCLEOTIDE SEQUENCE [LARGE SCALE GENOMIC DNA]</scope>
    <source>
        <strain evidence="2 3">DSM 4737</strain>
    </source>
</reference>
<keyword evidence="1" id="KW-0812">Transmembrane</keyword>
<comment type="caution">
    <text evidence="2">The sequence shown here is derived from an EMBL/GenBank/DDBJ whole genome shotgun (WGS) entry which is preliminary data.</text>
</comment>
<dbReference type="RefSeq" id="WP_183212063.1">
    <property type="nucleotide sequence ID" value="NZ_JACHOR010000001.1"/>
</dbReference>
<evidence type="ECO:0008006" key="4">
    <source>
        <dbReference type="Google" id="ProtNLM"/>
    </source>
</evidence>
<keyword evidence="1" id="KW-0472">Membrane</keyword>
<evidence type="ECO:0000313" key="2">
    <source>
        <dbReference type="EMBL" id="MBB5745137.1"/>
    </source>
</evidence>
<dbReference type="AlphaFoldDB" id="A0A7W9FDD1"/>
<sequence>MSEALPRKHSRAGLFLPFILVGLALAAWTGWWFWLTAQVEQRLVAQAESLRQSGWTVAYTDMSTTGWPFRTRVEVRDVSIAAPSTHALASPVFVAEANAYAPTRWVVLAPDGLTLTRAAKGRVAVRGDAIRASIHGLTQTYPNVAIELANPVFTAQPGAEAFPISRADRVEFYLRPHLGPAAGAAIPADAAARLKPGPDSVDVLFRLIEAEGRAGGPVQGMARNGKLTAQIETVIDDASRLRGADSAGIFAAWTASGGRFLNTRGEIAAGESRAILSSPSLSADANGRLQGNVALKADRPLNALAGLAQSGSAGVNPVGAAGAAAASAAQGAAGGGDAVELTLVFREGRTFLGPFALAPAPRLF</sequence>
<feature type="transmembrane region" description="Helical" evidence="1">
    <location>
        <begin position="12"/>
        <end position="34"/>
    </location>
</feature>
<name>A0A7W9FDD1_9CAUL</name>
<protein>
    <recommendedName>
        <fullName evidence="4">DUF2125 domain-containing protein</fullName>
    </recommendedName>
</protein>
<proteinExistence type="predicted"/>
<keyword evidence="1" id="KW-1133">Transmembrane helix</keyword>
<gene>
    <name evidence="2" type="ORF">GGR13_000709</name>
</gene>
<evidence type="ECO:0000256" key="1">
    <source>
        <dbReference type="SAM" id="Phobius"/>
    </source>
</evidence>
<organism evidence="2 3">
    <name type="scientific">Brevundimonas variabilis</name>
    <dbReference type="NCBI Taxonomy" id="74312"/>
    <lineage>
        <taxon>Bacteria</taxon>
        <taxon>Pseudomonadati</taxon>
        <taxon>Pseudomonadota</taxon>
        <taxon>Alphaproteobacteria</taxon>
        <taxon>Caulobacterales</taxon>
        <taxon>Caulobacteraceae</taxon>
        <taxon>Brevundimonas</taxon>
    </lineage>
</organism>
<dbReference type="Proteomes" id="UP000545037">
    <property type="component" value="Unassembled WGS sequence"/>
</dbReference>
<accession>A0A7W9FDD1</accession>